<organism evidence="2">
    <name type="scientific">hydrothermal vent metagenome</name>
    <dbReference type="NCBI Taxonomy" id="652676"/>
    <lineage>
        <taxon>unclassified sequences</taxon>
        <taxon>metagenomes</taxon>
        <taxon>ecological metagenomes</taxon>
    </lineage>
</organism>
<evidence type="ECO:0000256" key="1">
    <source>
        <dbReference type="SAM" id="Phobius"/>
    </source>
</evidence>
<feature type="transmembrane region" description="Helical" evidence="1">
    <location>
        <begin position="12"/>
        <end position="32"/>
    </location>
</feature>
<keyword evidence="1" id="KW-0812">Transmembrane</keyword>
<proteinExistence type="predicted"/>
<accession>A0A160TR36</accession>
<keyword evidence="1" id="KW-0472">Membrane</keyword>
<gene>
    <name evidence="2" type="ORF">MGWOODY_XGa1609</name>
</gene>
<protein>
    <submittedName>
        <fullName evidence="2">Uncharacterized protein</fullName>
    </submittedName>
</protein>
<dbReference type="EMBL" id="CZRL01000035">
    <property type="protein sequence ID" value="CUS50647.1"/>
    <property type="molecule type" value="Genomic_DNA"/>
</dbReference>
<evidence type="ECO:0000313" key="2">
    <source>
        <dbReference type="EMBL" id="CUS50647.1"/>
    </source>
</evidence>
<name>A0A160TR36_9ZZZZ</name>
<dbReference type="AlphaFoldDB" id="A0A160TR36"/>
<reference evidence="2" key="1">
    <citation type="submission" date="2015-10" db="EMBL/GenBank/DDBJ databases">
        <authorList>
            <person name="Gilbert D.G."/>
        </authorList>
    </citation>
    <scope>NUCLEOTIDE SEQUENCE</scope>
</reference>
<keyword evidence="1" id="KW-1133">Transmembrane helix</keyword>
<sequence length="46" mass="5313">MVLNTNSPARLFFMWTTTFSLMGLDVISIIWFGKRSLFKTVSVRSL</sequence>